<feature type="region of interest" description="Disordered" evidence="3">
    <location>
        <begin position="60"/>
        <end position="89"/>
    </location>
</feature>
<keyword evidence="1 2" id="KW-0539">Nucleus</keyword>
<dbReference type="EMBL" id="KN838544">
    <property type="protein sequence ID" value="KIK08035.1"/>
    <property type="molecule type" value="Genomic_DNA"/>
</dbReference>
<dbReference type="PROSITE" id="PS50071">
    <property type="entry name" value="HOMEOBOX_2"/>
    <property type="match status" value="1"/>
</dbReference>
<dbReference type="OrthoDB" id="3048971at2759"/>
<gene>
    <name evidence="5" type="ORF">K443DRAFT_74894</name>
</gene>
<evidence type="ECO:0000259" key="4">
    <source>
        <dbReference type="PROSITE" id="PS50071"/>
    </source>
</evidence>
<name>A0A0C9X781_9AGAR</name>
<evidence type="ECO:0000256" key="3">
    <source>
        <dbReference type="SAM" id="MobiDB-lite"/>
    </source>
</evidence>
<evidence type="ECO:0000256" key="1">
    <source>
        <dbReference type="PROSITE-ProRule" id="PRU00108"/>
    </source>
</evidence>
<dbReference type="InterPro" id="IPR009057">
    <property type="entry name" value="Homeodomain-like_sf"/>
</dbReference>
<feature type="compositionally biased region" description="Polar residues" evidence="3">
    <location>
        <begin position="118"/>
        <end position="128"/>
    </location>
</feature>
<organism evidence="5 6">
    <name type="scientific">Laccaria amethystina LaAM-08-1</name>
    <dbReference type="NCBI Taxonomy" id="1095629"/>
    <lineage>
        <taxon>Eukaryota</taxon>
        <taxon>Fungi</taxon>
        <taxon>Dikarya</taxon>
        <taxon>Basidiomycota</taxon>
        <taxon>Agaricomycotina</taxon>
        <taxon>Agaricomycetes</taxon>
        <taxon>Agaricomycetidae</taxon>
        <taxon>Agaricales</taxon>
        <taxon>Agaricineae</taxon>
        <taxon>Hydnangiaceae</taxon>
        <taxon>Laccaria</taxon>
    </lineage>
</organism>
<feature type="non-terminal residue" evidence="5">
    <location>
        <position position="1"/>
    </location>
</feature>
<dbReference type="AlphaFoldDB" id="A0A0C9X781"/>
<keyword evidence="6" id="KW-1185">Reference proteome</keyword>
<evidence type="ECO:0000256" key="2">
    <source>
        <dbReference type="RuleBase" id="RU000682"/>
    </source>
</evidence>
<dbReference type="Gene3D" id="1.10.10.60">
    <property type="entry name" value="Homeodomain-like"/>
    <property type="match status" value="1"/>
</dbReference>
<accession>A0A0C9X781</accession>
<dbReference type="Pfam" id="PF00046">
    <property type="entry name" value="Homeodomain"/>
    <property type="match status" value="1"/>
</dbReference>
<keyword evidence="1 2" id="KW-0238">DNA-binding</keyword>
<evidence type="ECO:0000313" key="6">
    <source>
        <dbReference type="Proteomes" id="UP000054477"/>
    </source>
</evidence>
<dbReference type="SMART" id="SM00389">
    <property type="entry name" value="HOX"/>
    <property type="match status" value="1"/>
</dbReference>
<dbReference type="HOGENOM" id="CLU_890130_0_0_1"/>
<keyword evidence="1 2" id="KW-0371">Homeobox</keyword>
<reference evidence="6" key="2">
    <citation type="submission" date="2015-01" db="EMBL/GenBank/DDBJ databases">
        <title>Evolutionary Origins and Diversification of the Mycorrhizal Mutualists.</title>
        <authorList>
            <consortium name="DOE Joint Genome Institute"/>
            <consortium name="Mycorrhizal Genomics Consortium"/>
            <person name="Kohler A."/>
            <person name="Kuo A."/>
            <person name="Nagy L.G."/>
            <person name="Floudas D."/>
            <person name="Copeland A."/>
            <person name="Barry K.W."/>
            <person name="Cichocki N."/>
            <person name="Veneault-Fourrey C."/>
            <person name="LaButti K."/>
            <person name="Lindquist E.A."/>
            <person name="Lipzen A."/>
            <person name="Lundell T."/>
            <person name="Morin E."/>
            <person name="Murat C."/>
            <person name="Riley R."/>
            <person name="Ohm R."/>
            <person name="Sun H."/>
            <person name="Tunlid A."/>
            <person name="Henrissat B."/>
            <person name="Grigoriev I.V."/>
            <person name="Hibbett D.S."/>
            <person name="Martin F."/>
        </authorList>
    </citation>
    <scope>NUCLEOTIDE SEQUENCE [LARGE SCALE GENOMIC DNA]</scope>
    <source>
        <strain evidence="6">LaAM-08-1</strain>
    </source>
</reference>
<dbReference type="GO" id="GO:0005634">
    <property type="term" value="C:nucleus"/>
    <property type="evidence" value="ECO:0007669"/>
    <property type="project" value="UniProtKB-SubCell"/>
</dbReference>
<dbReference type="SUPFAM" id="SSF46689">
    <property type="entry name" value="Homeodomain-like"/>
    <property type="match status" value="1"/>
</dbReference>
<sequence length="313" mass="34415">MDVTNPAPTAKRVSIRASSSQLKVLRRAFAKSQVVSSSELKELQEKTGLPEKWIHNWYGRERKKTRKAATVAPDQVDVTKPPSSDAPMSPLEIRDVKIEHRDAILPRSSSFRVIADVSTTGEPSTSAQGLEKPPPKKKARKRNLKKAAALDVKADCTFPDASLRYTPVGDQVRLPSPEIPHIQPSTLQGDIPCRHEPASFLHMIPPPMRSPLIQTPFSNQLNALPTATSPRSALAQPEPLLLLQTWPHQALQSNAAVIPSPVAVQVSTASRPALVNRRSRKRKLQGEGPTLNCSDFQHYSFDNLSSRSAHQAT</sequence>
<feature type="domain" description="Homeobox" evidence="4">
    <location>
        <begin position="8"/>
        <end position="68"/>
    </location>
</feature>
<dbReference type="CDD" id="cd00086">
    <property type="entry name" value="homeodomain"/>
    <property type="match status" value="1"/>
</dbReference>
<feature type="DNA-binding region" description="Homeobox" evidence="1">
    <location>
        <begin position="10"/>
        <end position="69"/>
    </location>
</feature>
<protein>
    <recommendedName>
        <fullName evidence="4">Homeobox domain-containing protein</fullName>
    </recommendedName>
</protein>
<feature type="region of interest" description="Disordered" evidence="3">
    <location>
        <begin position="118"/>
        <end position="142"/>
    </location>
</feature>
<dbReference type="InterPro" id="IPR001356">
    <property type="entry name" value="HD"/>
</dbReference>
<evidence type="ECO:0000313" key="5">
    <source>
        <dbReference type="EMBL" id="KIK08035.1"/>
    </source>
</evidence>
<dbReference type="Proteomes" id="UP000054477">
    <property type="component" value="Unassembled WGS sequence"/>
</dbReference>
<proteinExistence type="predicted"/>
<reference evidence="5 6" key="1">
    <citation type="submission" date="2014-04" db="EMBL/GenBank/DDBJ databases">
        <authorList>
            <consortium name="DOE Joint Genome Institute"/>
            <person name="Kuo A."/>
            <person name="Kohler A."/>
            <person name="Nagy L.G."/>
            <person name="Floudas D."/>
            <person name="Copeland A."/>
            <person name="Barry K.W."/>
            <person name="Cichocki N."/>
            <person name="Veneault-Fourrey C."/>
            <person name="LaButti K."/>
            <person name="Lindquist E.A."/>
            <person name="Lipzen A."/>
            <person name="Lundell T."/>
            <person name="Morin E."/>
            <person name="Murat C."/>
            <person name="Sun H."/>
            <person name="Tunlid A."/>
            <person name="Henrissat B."/>
            <person name="Grigoriev I.V."/>
            <person name="Hibbett D.S."/>
            <person name="Martin F."/>
            <person name="Nordberg H.P."/>
            <person name="Cantor M.N."/>
            <person name="Hua S.X."/>
        </authorList>
    </citation>
    <scope>NUCLEOTIDE SEQUENCE [LARGE SCALE GENOMIC DNA]</scope>
    <source>
        <strain evidence="5 6">LaAM-08-1</strain>
    </source>
</reference>
<dbReference type="GO" id="GO:0003677">
    <property type="term" value="F:DNA binding"/>
    <property type="evidence" value="ECO:0007669"/>
    <property type="project" value="UniProtKB-UniRule"/>
</dbReference>
<comment type="subcellular location">
    <subcellularLocation>
        <location evidence="1 2">Nucleus</location>
    </subcellularLocation>
</comment>